<name>A0ABP8XIP4_9MICO</name>
<dbReference type="EMBL" id="BAABHM010000013">
    <property type="protein sequence ID" value="GAA4707728.1"/>
    <property type="molecule type" value="Genomic_DNA"/>
</dbReference>
<feature type="compositionally biased region" description="Polar residues" evidence="1">
    <location>
        <begin position="266"/>
        <end position="276"/>
    </location>
</feature>
<dbReference type="RefSeq" id="WP_253873188.1">
    <property type="nucleotide sequence ID" value="NZ_BAABHM010000013.1"/>
</dbReference>
<feature type="region of interest" description="Disordered" evidence="1">
    <location>
        <begin position="1"/>
        <end position="30"/>
    </location>
</feature>
<comment type="caution">
    <text evidence="2">The sequence shown here is derived from an EMBL/GenBank/DDBJ whole genome shotgun (WGS) entry which is preliminary data.</text>
</comment>
<feature type="compositionally biased region" description="Polar residues" evidence="1">
    <location>
        <begin position="1"/>
        <end position="11"/>
    </location>
</feature>
<organism evidence="2 3">
    <name type="scientific">Promicromonospora umidemergens</name>
    <dbReference type="NCBI Taxonomy" id="629679"/>
    <lineage>
        <taxon>Bacteria</taxon>
        <taxon>Bacillati</taxon>
        <taxon>Actinomycetota</taxon>
        <taxon>Actinomycetes</taxon>
        <taxon>Micrococcales</taxon>
        <taxon>Promicromonosporaceae</taxon>
        <taxon>Promicromonospora</taxon>
    </lineage>
</organism>
<gene>
    <name evidence="2" type="ORF">GCM10023198_32780</name>
</gene>
<sequence length="276" mass="30872">MDENHTTTPDDAQNDRPTHDSAERSVADETMLDDFVNNAFMLPSDVEALDEDFDSPDESTDHNGDDDPTDDEDPFALPTGFGGASAYRPGRPAVPSLPLRPMNLNLLSSLEASLYWRDLDAWVTWLRRDYGLGITVIPPLWHRHAELRWELSALHTAWLAAYDPKTSASAPITWHRELVEAQVRLAEWVSHSGTGLTEDRPTPVTLWPGETGFGSQETWDSDAVRPRPFTDRAADFEAWVAQDIAARRAVEGRVRSETRRRAPSVMPQQRAGSGRS</sequence>
<keyword evidence="3" id="KW-1185">Reference proteome</keyword>
<reference evidence="3" key="1">
    <citation type="journal article" date="2019" name="Int. J. Syst. Evol. Microbiol.">
        <title>The Global Catalogue of Microorganisms (GCM) 10K type strain sequencing project: providing services to taxonomists for standard genome sequencing and annotation.</title>
        <authorList>
            <consortium name="The Broad Institute Genomics Platform"/>
            <consortium name="The Broad Institute Genome Sequencing Center for Infectious Disease"/>
            <person name="Wu L."/>
            <person name="Ma J."/>
        </authorList>
    </citation>
    <scope>NUCLEOTIDE SEQUENCE [LARGE SCALE GENOMIC DNA]</scope>
    <source>
        <strain evidence="3">JCM 17975</strain>
    </source>
</reference>
<dbReference type="Proteomes" id="UP001500843">
    <property type="component" value="Unassembled WGS sequence"/>
</dbReference>
<evidence type="ECO:0000256" key="1">
    <source>
        <dbReference type="SAM" id="MobiDB-lite"/>
    </source>
</evidence>
<protein>
    <recommendedName>
        <fullName evidence="4">DUF4913 domain-containing protein</fullName>
    </recommendedName>
</protein>
<feature type="region of interest" description="Disordered" evidence="1">
    <location>
        <begin position="250"/>
        <end position="276"/>
    </location>
</feature>
<feature type="compositionally biased region" description="Acidic residues" evidence="1">
    <location>
        <begin position="47"/>
        <end position="58"/>
    </location>
</feature>
<evidence type="ECO:0000313" key="2">
    <source>
        <dbReference type="EMBL" id="GAA4707728.1"/>
    </source>
</evidence>
<accession>A0ABP8XIP4</accession>
<evidence type="ECO:0008006" key="4">
    <source>
        <dbReference type="Google" id="ProtNLM"/>
    </source>
</evidence>
<feature type="compositionally biased region" description="Basic and acidic residues" evidence="1">
    <location>
        <begin position="13"/>
        <end position="27"/>
    </location>
</feature>
<feature type="region of interest" description="Disordered" evidence="1">
    <location>
        <begin position="46"/>
        <end position="88"/>
    </location>
</feature>
<proteinExistence type="predicted"/>
<evidence type="ECO:0000313" key="3">
    <source>
        <dbReference type="Proteomes" id="UP001500843"/>
    </source>
</evidence>
<feature type="compositionally biased region" description="Basic and acidic residues" evidence="1">
    <location>
        <begin position="250"/>
        <end position="260"/>
    </location>
</feature>